<protein>
    <submittedName>
        <fullName evidence="2">Uncharacterized protein</fullName>
    </submittedName>
</protein>
<organism evidence="2">
    <name type="scientific">Lygus hesperus</name>
    <name type="common">Western plant bug</name>
    <dbReference type="NCBI Taxonomy" id="30085"/>
    <lineage>
        <taxon>Eukaryota</taxon>
        <taxon>Metazoa</taxon>
        <taxon>Ecdysozoa</taxon>
        <taxon>Arthropoda</taxon>
        <taxon>Hexapoda</taxon>
        <taxon>Insecta</taxon>
        <taxon>Pterygota</taxon>
        <taxon>Neoptera</taxon>
        <taxon>Paraneoptera</taxon>
        <taxon>Hemiptera</taxon>
        <taxon>Heteroptera</taxon>
        <taxon>Panheteroptera</taxon>
        <taxon>Cimicomorpha</taxon>
        <taxon>Miridae</taxon>
        <taxon>Mirini</taxon>
        <taxon>Lygus</taxon>
    </lineage>
</organism>
<feature type="region of interest" description="Disordered" evidence="1">
    <location>
        <begin position="120"/>
        <end position="142"/>
    </location>
</feature>
<dbReference type="EMBL" id="GBHO01021457">
    <property type="protein sequence ID" value="JAG22147.1"/>
    <property type="molecule type" value="Transcribed_RNA"/>
</dbReference>
<reference evidence="2" key="1">
    <citation type="journal article" date="2014" name="PLoS ONE">
        <title>Transcriptome-Based Identification of ABC Transporters in the Western Tarnished Plant Bug Lygus hesperus.</title>
        <authorList>
            <person name="Hull J.J."/>
            <person name="Chaney K."/>
            <person name="Geib S.M."/>
            <person name="Fabrick J.A."/>
            <person name="Brent C.S."/>
            <person name="Walsh D."/>
            <person name="Lavine L.C."/>
        </authorList>
    </citation>
    <scope>NUCLEOTIDE SEQUENCE</scope>
</reference>
<feature type="compositionally biased region" description="Low complexity" evidence="1">
    <location>
        <begin position="81"/>
        <end position="102"/>
    </location>
</feature>
<feature type="compositionally biased region" description="Polar residues" evidence="1">
    <location>
        <begin position="120"/>
        <end position="135"/>
    </location>
</feature>
<feature type="compositionally biased region" description="Polar residues" evidence="1">
    <location>
        <begin position="55"/>
        <end position="80"/>
    </location>
</feature>
<feature type="region of interest" description="Disordered" evidence="1">
    <location>
        <begin position="37"/>
        <end position="105"/>
    </location>
</feature>
<evidence type="ECO:0000313" key="2">
    <source>
        <dbReference type="EMBL" id="JAG22147.1"/>
    </source>
</evidence>
<name>A0A0A9XN73_LYGHE</name>
<reference evidence="2" key="2">
    <citation type="submission" date="2014-07" db="EMBL/GenBank/DDBJ databases">
        <authorList>
            <person name="Hull J."/>
        </authorList>
    </citation>
    <scope>NUCLEOTIDE SEQUENCE</scope>
</reference>
<feature type="compositionally biased region" description="Polar residues" evidence="1">
    <location>
        <begin position="37"/>
        <end position="46"/>
    </location>
</feature>
<evidence type="ECO:0000256" key="1">
    <source>
        <dbReference type="SAM" id="MobiDB-lite"/>
    </source>
</evidence>
<accession>A0A0A9XN73</accession>
<gene>
    <name evidence="2" type="ORF">CM83_2935</name>
</gene>
<sequence length="142" mass="15056">MTLPSSHIKDEIATMNRSLSHAASAANLVLARRAANKSTMSLSKVESGNMLPAAQISSRAPSRNVSRPNSRPNSRPTSRANSPSRPANNHNSNSSSNASFFSTTQNAAPTNTVDYAIKSSSFPVQGTLPLRTNMSPEDCKLG</sequence>
<dbReference type="AlphaFoldDB" id="A0A0A9XN73"/>
<proteinExistence type="predicted"/>